<dbReference type="Gene3D" id="3.40.50.150">
    <property type="entry name" value="Vaccinia Virus protein VP39"/>
    <property type="match status" value="1"/>
</dbReference>
<evidence type="ECO:0000259" key="1">
    <source>
        <dbReference type="Pfam" id="PF13847"/>
    </source>
</evidence>
<protein>
    <recommendedName>
        <fullName evidence="1">Methyltransferase domain-containing protein</fullName>
    </recommendedName>
</protein>
<dbReference type="AlphaFoldDB" id="A0A382AB90"/>
<dbReference type="SUPFAM" id="SSF53335">
    <property type="entry name" value="S-adenosyl-L-methionine-dependent methyltransferases"/>
    <property type="match status" value="1"/>
</dbReference>
<dbReference type="EMBL" id="UINC01024534">
    <property type="protein sequence ID" value="SVA98342.1"/>
    <property type="molecule type" value="Genomic_DNA"/>
</dbReference>
<dbReference type="CDD" id="cd02440">
    <property type="entry name" value="AdoMet_MTases"/>
    <property type="match status" value="1"/>
</dbReference>
<dbReference type="InterPro" id="IPR025714">
    <property type="entry name" value="Methyltranfer_dom"/>
</dbReference>
<gene>
    <name evidence="2" type="ORF">METZ01_LOCUS151196</name>
</gene>
<accession>A0A382AB90</accession>
<proteinExistence type="predicted"/>
<name>A0A382AB90_9ZZZZ</name>
<organism evidence="2">
    <name type="scientific">marine metagenome</name>
    <dbReference type="NCBI Taxonomy" id="408172"/>
    <lineage>
        <taxon>unclassified sequences</taxon>
        <taxon>metagenomes</taxon>
        <taxon>ecological metagenomes</taxon>
    </lineage>
</organism>
<evidence type="ECO:0000313" key="2">
    <source>
        <dbReference type="EMBL" id="SVA98342.1"/>
    </source>
</evidence>
<dbReference type="InterPro" id="IPR029063">
    <property type="entry name" value="SAM-dependent_MTases_sf"/>
</dbReference>
<sequence length="274" mass="31605">MKNFIPPDSPFLTTDTRTKRWAVPYHHQCINGRIEVLLDNNRQHIQNKSIIDIGSHTGIFSWAALQLGAKFIHGIDVEKRTVKRCIDLFLNEKISPSKYKFETDNIIDFLEKVERKSFNTVFCFGVLYYMTEPLRLIKLMARAAKETILIDTFTASYSAVQGKDAPATHPILTNQILNLPLMISCPTQAEKKDYNLPESFSRKGRDLSLTSLPTQSMLELWFESLGLTWKKLDWSNHITRPCSFRDLVTPEQKLASHWADVYESGIRVSYKIYV</sequence>
<reference evidence="2" key="1">
    <citation type="submission" date="2018-05" db="EMBL/GenBank/DDBJ databases">
        <authorList>
            <person name="Lanie J.A."/>
            <person name="Ng W.-L."/>
            <person name="Kazmierczak K.M."/>
            <person name="Andrzejewski T.M."/>
            <person name="Davidsen T.M."/>
            <person name="Wayne K.J."/>
            <person name="Tettelin H."/>
            <person name="Glass J.I."/>
            <person name="Rusch D."/>
            <person name="Podicherti R."/>
            <person name="Tsui H.-C.T."/>
            <person name="Winkler M.E."/>
        </authorList>
    </citation>
    <scope>NUCLEOTIDE SEQUENCE</scope>
</reference>
<feature type="domain" description="Methyltransferase" evidence="1">
    <location>
        <begin position="47"/>
        <end position="147"/>
    </location>
</feature>
<dbReference type="Pfam" id="PF13847">
    <property type="entry name" value="Methyltransf_31"/>
    <property type="match status" value="1"/>
</dbReference>